<evidence type="ECO:0000313" key="2">
    <source>
        <dbReference type="Proteomes" id="UP000221795"/>
    </source>
</evidence>
<gene>
    <name evidence="1" type="ORF">Goe3_c23000</name>
</gene>
<dbReference type="EMBL" id="KY368640">
    <property type="protein sequence ID" value="APZ82691.1"/>
    <property type="molecule type" value="Genomic_DNA"/>
</dbReference>
<organism evidence="1 2">
    <name type="scientific">Bacillus phage vB_BsuM-Goe3</name>
    <dbReference type="NCBI Taxonomy" id="1933063"/>
    <lineage>
        <taxon>Viruses</taxon>
        <taxon>Duplodnaviria</taxon>
        <taxon>Heunggongvirae</taxon>
        <taxon>Uroviricota</taxon>
        <taxon>Caudoviricetes</taxon>
        <taxon>Herelleviridae</taxon>
        <taxon>Bastillevirinae</taxon>
        <taxon>Grisebachstrassevirus</taxon>
        <taxon>Grisebachstrassevirus goe3</taxon>
    </lineage>
</organism>
<evidence type="ECO:0000313" key="1">
    <source>
        <dbReference type="EMBL" id="APZ82691.1"/>
    </source>
</evidence>
<reference evidence="1" key="1">
    <citation type="journal article" date="2017" name="Viruses">
        <title>Characterization of Bacillus subtilis Viruses vB_BsuM-Goe2 and vB_BsuM-Goe3.</title>
        <authorList>
            <person name="Willms I.M."/>
            <person name="Hoppert M."/>
            <person name="Hertel R."/>
        </authorList>
    </citation>
    <scope>NUCLEOTIDE SEQUENCE [LARGE SCALE GENOMIC DNA]</scope>
</reference>
<sequence>MNNKINLSGVTNLEEWELDKLTTIADRLYADQEEQGHPDGTLSYFLDSIVTLLEAIGGRVEGVTYKENK</sequence>
<name>A0A217ERF4_BPGO3</name>
<accession>A0A217ERF4</accession>
<dbReference type="Proteomes" id="UP000221795">
    <property type="component" value="Segment"/>
</dbReference>
<keyword evidence="2" id="KW-1185">Reference proteome</keyword>
<protein>
    <submittedName>
        <fullName evidence="1">Uncharacterized protein</fullName>
    </submittedName>
</protein>
<proteinExistence type="predicted"/>
<organismHost>
    <name type="scientific">Bacillus subtilis</name>
    <dbReference type="NCBI Taxonomy" id="1423"/>
</organismHost>